<dbReference type="Gene3D" id="3.40.630.30">
    <property type="match status" value="1"/>
</dbReference>
<dbReference type="Pfam" id="PF13673">
    <property type="entry name" value="Acetyltransf_10"/>
    <property type="match status" value="1"/>
</dbReference>
<sequence>MADTIRIRSTRPSAQELQVLVRIWMETFAGHTWRASHFPRGTETEDEEREWRVGWKLRALDNDPTNFYVVAHEEEKKTLPGGAVEEDIIIGWTSWNSVAEPGKEKSAEQKGREEVEEMGYRPDAMDKTEQERIRAGLKVVYKKCIGEGDARDYWILQVLCVHPSHQRKGVATRMVRWGIEEAARHGKGVIVIATPMGKPFYASVGFQTVAKMDIWGEAFPGMVIRPP</sequence>
<dbReference type="PANTHER" id="PTHR42791">
    <property type="entry name" value="GNAT FAMILY ACETYLTRANSFERASE"/>
    <property type="match status" value="1"/>
</dbReference>
<dbReference type="InterPro" id="IPR016181">
    <property type="entry name" value="Acyl_CoA_acyltransferase"/>
</dbReference>
<organism evidence="2 3">
    <name type="scientific">Coniochaeta hoffmannii</name>
    <dbReference type="NCBI Taxonomy" id="91930"/>
    <lineage>
        <taxon>Eukaryota</taxon>
        <taxon>Fungi</taxon>
        <taxon>Dikarya</taxon>
        <taxon>Ascomycota</taxon>
        <taxon>Pezizomycotina</taxon>
        <taxon>Sordariomycetes</taxon>
        <taxon>Sordariomycetidae</taxon>
        <taxon>Coniochaetales</taxon>
        <taxon>Coniochaetaceae</taxon>
        <taxon>Coniochaeta</taxon>
    </lineage>
</organism>
<dbReference type="PROSITE" id="PS51186">
    <property type="entry name" value="GNAT"/>
    <property type="match status" value="1"/>
</dbReference>
<evidence type="ECO:0000259" key="1">
    <source>
        <dbReference type="PROSITE" id="PS51186"/>
    </source>
</evidence>
<dbReference type="InterPro" id="IPR000182">
    <property type="entry name" value="GNAT_dom"/>
</dbReference>
<dbReference type="SUPFAM" id="SSF55729">
    <property type="entry name" value="Acyl-CoA N-acyltransferases (Nat)"/>
    <property type="match status" value="1"/>
</dbReference>
<name>A0AA38RS98_9PEZI</name>
<dbReference type="PANTHER" id="PTHR42791:SF2">
    <property type="entry name" value="N-ACETYLTRANSFERASE DOMAIN-CONTAINING PROTEIN"/>
    <property type="match status" value="1"/>
</dbReference>
<evidence type="ECO:0000313" key="2">
    <source>
        <dbReference type="EMBL" id="KAJ9137992.1"/>
    </source>
</evidence>
<gene>
    <name evidence="2" type="ORF">NKR19_g8010</name>
</gene>
<protein>
    <recommendedName>
        <fullName evidence="1">N-acetyltransferase domain-containing protein</fullName>
    </recommendedName>
</protein>
<keyword evidence="3" id="KW-1185">Reference proteome</keyword>
<dbReference type="AlphaFoldDB" id="A0AA38RS98"/>
<feature type="domain" description="N-acetyltransferase" evidence="1">
    <location>
        <begin position="97"/>
        <end position="226"/>
    </location>
</feature>
<reference evidence="2" key="1">
    <citation type="submission" date="2022-07" db="EMBL/GenBank/DDBJ databases">
        <title>Fungi with potential for degradation of polypropylene.</title>
        <authorList>
            <person name="Gostincar C."/>
        </authorList>
    </citation>
    <scope>NUCLEOTIDE SEQUENCE</scope>
    <source>
        <strain evidence="2">EXF-13287</strain>
    </source>
</reference>
<evidence type="ECO:0000313" key="3">
    <source>
        <dbReference type="Proteomes" id="UP001174691"/>
    </source>
</evidence>
<accession>A0AA38RS98</accession>
<dbReference type="CDD" id="cd04301">
    <property type="entry name" value="NAT_SF"/>
    <property type="match status" value="1"/>
</dbReference>
<dbReference type="InterPro" id="IPR052523">
    <property type="entry name" value="Trichothecene_AcTrans"/>
</dbReference>
<proteinExistence type="predicted"/>
<dbReference type="Proteomes" id="UP001174691">
    <property type="component" value="Unassembled WGS sequence"/>
</dbReference>
<comment type="caution">
    <text evidence="2">The sequence shown here is derived from an EMBL/GenBank/DDBJ whole genome shotgun (WGS) entry which is preliminary data.</text>
</comment>
<dbReference type="EMBL" id="JANBVN010000152">
    <property type="protein sequence ID" value="KAJ9137992.1"/>
    <property type="molecule type" value="Genomic_DNA"/>
</dbReference>
<dbReference type="GO" id="GO:0016747">
    <property type="term" value="F:acyltransferase activity, transferring groups other than amino-acyl groups"/>
    <property type="evidence" value="ECO:0007669"/>
    <property type="project" value="InterPro"/>
</dbReference>